<dbReference type="InterPro" id="IPR002491">
    <property type="entry name" value="ABC_transptr_periplasmic_BD"/>
</dbReference>
<dbReference type="Proteomes" id="UP000028252">
    <property type="component" value="Unassembled WGS sequence"/>
</dbReference>
<evidence type="ECO:0000259" key="7">
    <source>
        <dbReference type="PROSITE" id="PS50983"/>
    </source>
</evidence>
<feature type="coiled-coil region" evidence="6">
    <location>
        <begin position="142"/>
        <end position="169"/>
    </location>
</feature>
<dbReference type="GO" id="GO:1901678">
    <property type="term" value="P:iron coordination entity transport"/>
    <property type="evidence" value="ECO:0007669"/>
    <property type="project" value="UniProtKB-ARBA"/>
</dbReference>
<name>A0A081FVG6_9GAMM</name>
<keyword evidence="5" id="KW-0732">Signal</keyword>
<keyword evidence="9" id="KW-1185">Reference proteome</keyword>
<dbReference type="PANTHER" id="PTHR30532:SF1">
    <property type="entry name" value="IRON(3+)-HYDROXAMATE-BINDING PROTEIN FHUD"/>
    <property type="match status" value="1"/>
</dbReference>
<evidence type="ECO:0000313" key="9">
    <source>
        <dbReference type="Proteomes" id="UP000028252"/>
    </source>
</evidence>
<gene>
    <name evidence="8" type="ORF">ADIMK_3412</name>
</gene>
<accession>A0A081FVG6</accession>
<proteinExistence type="inferred from homology"/>
<keyword evidence="6" id="KW-0175">Coiled coil</keyword>
<evidence type="ECO:0000256" key="2">
    <source>
        <dbReference type="ARBA" id="ARBA00008814"/>
    </source>
</evidence>
<keyword evidence="3" id="KW-0813">Transport</keyword>
<comment type="subcellular location">
    <subcellularLocation>
        <location evidence="1">Cell envelope</location>
    </subcellularLocation>
</comment>
<dbReference type="AlphaFoldDB" id="A0A081FVG6"/>
<keyword evidence="4" id="KW-0408">Iron</keyword>
<evidence type="ECO:0000256" key="4">
    <source>
        <dbReference type="ARBA" id="ARBA00022496"/>
    </source>
</evidence>
<dbReference type="STRING" id="1232683.ADIMK_3412"/>
<dbReference type="CDD" id="cd01146">
    <property type="entry name" value="FhuD"/>
    <property type="match status" value="1"/>
</dbReference>
<comment type="caution">
    <text evidence="8">The sequence shown here is derived from an EMBL/GenBank/DDBJ whole genome shotgun (WGS) entry which is preliminary data.</text>
</comment>
<dbReference type="EMBL" id="JMQN01000048">
    <property type="protein sequence ID" value="KEA62521.1"/>
    <property type="molecule type" value="Genomic_DNA"/>
</dbReference>
<dbReference type="SUPFAM" id="SSF53807">
    <property type="entry name" value="Helical backbone' metal receptor"/>
    <property type="match status" value="1"/>
</dbReference>
<dbReference type="PATRIC" id="fig|1232683.4.peg.3359"/>
<keyword evidence="4" id="KW-0410">Iron transport</keyword>
<dbReference type="Gene3D" id="3.40.50.1980">
    <property type="entry name" value="Nitrogenase molybdenum iron protein domain"/>
    <property type="match status" value="2"/>
</dbReference>
<evidence type="ECO:0000256" key="5">
    <source>
        <dbReference type="ARBA" id="ARBA00022729"/>
    </source>
</evidence>
<evidence type="ECO:0000256" key="3">
    <source>
        <dbReference type="ARBA" id="ARBA00022448"/>
    </source>
</evidence>
<dbReference type="GO" id="GO:0030288">
    <property type="term" value="C:outer membrane-bounded periplasmic space"/>
    <property type="evidence" value="ECO:0007669"/>
    <property type="project" value="TreeGrafter"/>
</dbReference>
<protein>
    <submittedName>
        <fullName evidence="8">ABC-type Fe3+-siderophore transport system, periplasmic iron-binding component</fullName>
    </submittedName>
</protein>
<dbReference type="Pfam" id="PF01497">
    <property type="entry name" value="Peripla_BP_2"/>
    <property type="match status" value="1"/>
</dbReference>
<keyword evidence="4" id="KW-0406">Ion transport</keyword>
<evidence type="ECO:0000256" key="1">
    <source>
        <dbReference type="ARBA" id="ARBA00004196"/>
    </source>
</evidence>
<dbReference type="InterPro" id="IPR051313">
    <property type="entry name" value="Bact_iron-sidero_bind"/>
</dbReference>
<dbReference type="eggNOG" id="COG0614">
    <property type="taxonomic scope" value="Bacteria"/>
</dbReference>
<comment type="similarity">
    <text evidence="2">Belongs to the bacterial solute-binding protein 8 family.</text>
</comment>
<reference evidence="8 9" key="1">
    <citation type="submission" date="2014-04" db="EMBL/GenBank/DDBJ databases">
        <title>Marinobacterium kochiensis sp. nov., isolated from sediment sample collected from Kochi backwaters in Kerala, India.</title>
        <authorList>
            <person name="Singh A."/>
            <person name="Pinnaka A.K."/>
        </authorList>
    </citation>
    <scope>NUCLEOTIDE SEQUENCE [LARGE SCALE GENOMIC DNA]</scope>
    <source>
        <strain evidence="8 9">AK27</strain>
    </source>
</reference>
<dbReference type="PROSITE" id="PS50983">
    <property type="entry name" value="FE_B12_PBP"/>
    <property type="match status" value="1"/>
</dbReference>
<dbReference type="PANTHER" id="PTHR30532">
    <property type="entry name" value="IRON III DICITRATE-BINDING PERIPLASMIC PROTEIN"/>
    <property type="match status" value="1"/>
</dbReference>
<sequence length="298" mass="32972">MALLLAAGAPGLQASVQGEVARRSAALPARPLRVVVLEFTFVEMLLELGITPVGMPEPKHYAQWLGYASEQLVDVVDVGTRQQPNLEAVAMLEPDLIIALDYRHMTLFDTLDSLAPTIMMRYDPGAGGVTQLEHTVGAMQSLSQLVGKMDEAEHQLQQFSAALEEDRQALVGQRGRQVSLMHDLGLGHIFWAYAGNSMAAGIARHHGLVYTPDSRPGDGMQYVRVDELIRQEDLHLLLIAYRQGQDLETTLADPMWQLVPARQSERIALLRPNIWAFGSLSSAIRLSREMRDSLLRMA</sequence>
<evidence type="ECO:0000313" key="8">
    <source>
        <dbReference type="EMBL" id="KEA62521.1"/>
    </source>
</evidence>
<evidence type="ECO:0000256" key="6">
    <source>
        <dbReference type="SAM" id="Coils"/>
    </source>
</evidence>
<feature type="domain" description="Fe/B12 periplasmic-binding" evidence="7">
    <location>
        <begin position="33"/>
        <end position="298"/>
    </location>
</feature>
<organism evidence="8 9">
    <name type="scientific">Marinobacterium lacunae</name>
    <dbReference type="NCBI Taxonomy" id="1232683"/>
    <lineage>
        <taxon>Bacteria</taxon>
        <taxon>Pseudomonadati</taxon>
        <taxon>Pseudomonadota</taxon>
        <taxon>Gammaproteobacteria</taxon>
        <taxon>Oceanospirillales</taxon>
        <taxon>Oceanospirillaceae</taxon>
        <taxon>Marinobacterium</taxon>
    </lineage>
</organism>